<keyword evidence="1" id="KW-0472">Membrane</keyword>
<comment type="caution">
    <text evidence="2">The sequence shown here is derived from an EMBL/GenBank/DDBJ whole genome shotgun (WGS) entry which is preliminary data.</text>
</comment>
<name>A0ABR9HTU6_9PSEU</name>
<keyword evidence="1" id="KW-1133">Transmembrane helix</keyword>
<dbReference type="EMBL" id="JADBEG010000001">
    <property type="protein sequence ID" value="MBE1494349.1"/>
    <property type="molecule type" value="Genomic_DNA"/>
</dbReference>
<reference evidence="2 3" key="1">
    <citation type="submission" date="2020-10" db="EMBL/GenBank/DDBJ databases">
        <title>Sequencing the genomes of 1000 actinobacteria strains.</title>
        <authorList>
            <person name="Klenk H.-P."/>
        </authorList>
    </citation>
    <scope>NUCLEOTIDE SEQUENCE [LARGE SCALE GENOMIC DNA]</scope>
    <source>
        <strain evidence="2 3">DSM 44653</strain>
    </source>
</reference>
<sequence>MKRSELAGWAKYGYCRSHSRWFWGLRLHLVCTPAGLPVAWALADPKVDERQVLAAICDHEPRLLTERTRRPTAPPASLSPGP</sequence>
<gene>
    <name evidence="2" type="ORF">H4696_001449</name>
</gene>
<protein>
    <recommendedName>
        <fullName evidence="4">Transposase DDE domain-containing protein</fullName>
    </recommendedName>
</protein>
<keyword evidence="1" id="KW-0812">Transmembrane</keyword>
<evidence type="ECO:0000313" key="2">
    <source>
        <dbReference type="EMBL" id="MBE1494349.1"/>
    </source>
</evidence>
<evidence type="ECO:0000256" key="1">
    <source>
        <dbReference type="SAM" id="Phobius"/>
    </source>
</evidence>
<evidence type="ECO:0000313" key="3">
    <source>
        <dbReference type="Proteomes" id="UP000631670"/>
    </source>
</evidence>
<organism evidence="2 3">
    <name type="scientific">Amycolatopsis lexingtonensis</name>
    <dbReference type="NCBI Taxonomy" id="218822"/>
    <lineage>
        <taxon>Bacteria</taxon>
        <taxon>Bacillati</taxon>
        <taxon>Actinomycetota</taxon>
        <taxon>Actinomycetes</taxon>
        <taxon>Pseudonocardiales</taxon>
        <taxon>Pseudonocardiaceae</taxon>
        <taxon>Amycolatopsis</taxon>
    </lineage>
</organism>
<accession>A0ABR9HTU6</accession>
<evidence type="ECO:0008006" key="4">
    <source>
        <dbReference type="Google" id="ProtNLM"/>
    </source>
</evidence>
<feature type="transmembrane region" description="Helical" evidence="1">
    <location>
        <begin position="21"/>
        <end position="43"/>
    </location>
</feature>
<proteinExistence type="predicted"/>
<keyword evidence="3" id="KW-1185">Reference proteome</keyword>
<dbReference type="Proteomes" id="UP000631670">
    <property type="component" value="Unassembled WGS sequence"/>
</dbReference>